<protein>
    <submittedName>
        <fullName evidence="1">Uncharacterized protein</fullName>
    </submittedName>
</protein>
<name>A0A5E7Y2J6_9SPHN</name>
<evidence type="ECO:0000313" key="1">
    <source>
        <dbReference type="EMBL" id="VVS98878.1"/>
    </source>
</evidence>
<proteinExistence type="predicted"/>
<dbReference type="Proteomes" id="UP000326857">
    <property type="component" value="Unassembled WGS sequence"/>
</dbReference>
<evidence type="ECO:0000313" key="2">
    <source>
        <dbReference type="Proteomes" id="UP000326857"/>
    </source>
</evidence>
<organism evidence="1 2">
    <name type="scientific">Sphingomonas aurantiaca</name>
    <dbReference type="NCBI Taxonomy" id="185949"/>
    <lineage>
        <taxon>Bacteria</taxon>
        <taxon>Pseudomonadati</taxon>
        <taxon>Pseudomonadota</taxon>
        <taxon>Alphaproteobacteria</taxon>
        <taxon>Sphingomonadales</taxon>
        <taxon>Sphingomonadaceae</taxon>
        <taxon>Sphingomonas</taxon>
    </lineage>
</organism>
<dbReference type="EMBL" id="CABVLI010000022">
    <property type="protein sequence ID" value="VVS98878.1"/>
    <property type="molecule type" value="Genomic_DNA"/>
</dbReference>
<sequence length="82" mass="8884">MTGSHHLFKGLELVLHTWSFKGSHGVTDSTSPDRVCGGPHLPKCETHPDLPAKSLQILVLSITRSLIRLQVCDRSAISGLAK</sequence>
<reference evidence="1 2" key="1">
    <citation type="submission" date="2019-09" db="EMBL/GenBank/DDBJ databases">
        <authorList>
            <person name="Dittami M. S."/>
        </authorList>
    </citation>
    <scope>NUCLEOTIDE SEQUENCE [LARGE SCALE GENOMIC DNA]</scope>
    <source>
        <strain evidence="1">SPHINGO391</strain>
    </source>
</reference>
<dbReference type="AlphaFoldDB" id="A0A5E7Y2J6"/>
<accession>A0A5E7Y2J6</accession>
<gene>
    <name evidence="1" type="ORF">SPHINGO391_290019</name>
</gene>